<accession>A0A5B7INW0</accession>
<feature type="compositionally biased region" description="Basic residues" evidence="1">
    <location>
        <begin position="1"/>
        <end position="11"/>
    </location>
</feature>
<protein>
    <submittedName>
        <fullName evidence="2">Uncharacterized protein</fullName>
    </submittedName>
</protein>
<evidence type="ECO:0000256" key="1">
    <source>
        <dbReference type="SAM" id="MobiDB-lite"/>
    </source>
</evidence>
<evidence type="ECO:0000313" key="3">
    <source>
        <dbReference type="Proteomes" id="UP000324222"/>
    </source>
</evidence>
<organism evidence="2 3">
    <name type="scientific">Portunus trituberculatus</name>
    <name type="common">Swimming crab</name>
    <name type="synonym">Neptunus trituberculatus</name>
    <dbReference type="NCBI Taxonomy" id="210409"/>
    <lineage>
        <taxon>Eukaryota</taxon>
        <taxon>Metazoa</taxon>
        <taxon>Ecdysozoa</taxon>
        <taxon>Arthropoda</taxon>
        <taxon>Crustacea</taxon>
        <taxon>Multicrustacea</taxon>
        <taxon>Malacostraca</taxon>
        <taxon>Eumalacostraca</taxon>
        <taxon>Eucarida</taxon>
        <taxon>Decapoda</taxon>
        <taxon>Pleocyemata</taxon>
        <taxon>Brachyura</taxon>
        <taxon>Eubrachyura</taxon>
        <taxon>Portunoidea</taxon>
        <taxon>Portunidae</taxon>
        <taxon>Portuninae</taxon>
        <taxon>Portunus</taxon>
    </lineage>
</organism>
<dbReference type="AlphaFoldDB" id="A0A5B7INW0"/>
<feature type="compositionally biased region" description="Basic and acidic residues" evidence="1">
    <location>
        <begin position="13"/>
        <end position="31"/>
    </location>
</feature>
<gene>
    <name evidence="2" type="ORF">E2C01_078455</name>
</gene>
<dbReference type="Proteomes" id="UP000324222">
    <property type="component" value="Unassembled WGS sequence"/>
</dbReference>
<proteinExistence type="predicted"/>
<sequence>MNRRKGNKGTRHGNNDEGNKATIPHQDKERKAITLTRPHTEQEATWSNTTAEKKNVENCSRYFNTH</sequence>
<reference evidence="2 3" key="1">
    <citation type="submission" date="2019-05" db="EMBL/GenBank/DDBJ databases">
        <title>Another draft genome of Portunus trituberculatus and its Hox gene families provides insights of decapod evolution.</title>
        <authorList>
            <person name="Jeong J.-H."/>
            <person name="Song I."/>
            <person name="Kim S."/>
            <person name="Choi T."/>
            <person name="Kim D."/>
            <person name="Ryu S."/>
            <person name="Kim W."/>
        </authorList>
    </citation>
    <scope>NUCLEOTIDE SEQUENCE [LARGE SCALE GENOMIC DNA]</scope>
    <source>
        <tissue evidence="2">Muscle</tissue>
    </source>
</reference>
<feature type="region of interest" description="Disordered" evidence="1">
    <location>
        <begin position="1"/>
        <end position="31"/>
    </location>
</feature>
<dbReference type="EMBL" id="VSRR010063345">
    <property type="protein sequence ID" value="MPC83739.1"/>
    <property type="molecule type" value="Genomic_DNA"/>
</dbReference>
<name>A0A5B7INW0_PORTR</name>
<evidence type="ECO:0000313" key="2">
    <source>
        <dbReference type="EMBL" id="MPC83739.1"/>
    </source>
</evidence>
<comment type="caution">
    <text evidence="2">The sequence shown here is derived from an EMBL/GenBank/DDBJ whole genome shotgun (WGS) entry which is preliminary data.</text>
</comment>
<keyword evidence="3" id="KW-1185">Reference proteome</keyword>